<evidence type="ECO:0000313" key="1">
    <source>
        <dbReference type="EMBL" id="KKN02809.1"/>
    </source>
</evidence>
<protein>
    <submittedName>
        <fullName evidence="1">Uncharacterized protein</fullName>
    </submittedName>
</protein>
<name>A0A0F9MAR0_9ZZZZ</name>
<dbReference type="EMBL" id="LAZR01005105">
    <property type="protein sequence ID" value="KKN02809.1"/>
    <property type="molecule type" value="Genomic_DNA"/>
</dbReference>
<dbReference type="AlphaFoldDB" id="A0A0F9MAR0"/>
<gene>
    <name evidence="1" type="ORF">LCGC14_1114040</name>
</gene>
<accession>A0A0F9MAR0</accession>
<reference evidence="1" key="1">
    <citation type="journal article" date="2015" name="Nature">
        <title>Complex archaea that bridge the gap between prokaryotes and eukaryotes.</title>
        <authorList>
            <person name="Spang A."/>
            <person name="Saw J.H."/>
            <person name="Jorgensen S.L."/>
            <person name="Zaremba-Niedzwiedzka K."/>
            <person name="Martijn J."/>
            <person name="Lind A.E."/>
            <person name="van Eijk R."/>
            <person name="Schleper C."/>
            <person name="Guy L."/>
            <person name="Ettema T.J."/>
        </authorList>
    </citation>
    <scope>NUCLEOTIDE SEQUENCE</scope>
</reference>
<sequence length="65" mass="7717">MTDEQRQRLSDLLKLNVDNVVVVDSDEKRELSVKDIIMSTRDYGRDKRAERKLIIVLDLTRQKEE</sequence>
<comment type="caution">
    <text evidence="1">The sequence shown here is derived from an EMBL/GenBank/DDBJ whole genome shotgun (WGS) entry which is preliminary data.</text>
</comment>
<organism evidence="1">
    <name type="scientific">marine sediment metagenome</name>
    <dbReference type="NCBI Taxonomy" id="412755"/>
    <lineage>
        <taxon>unclassified sequences</taxon>
        <taxon>metagenomes</taxon>
        <taxon>ecological metagenomes</taxon>
    </lineage>
</organism>
<proteinExistence type="predicted"/>